<evidence type="ECO:0000256" key="2">
    <source>
        <dbReference type="ARBA" id="ARBA00005417"/>
    </source>
</evidence>
<dbReference type="GO" id="GO:0005524">
    <property type="term" value="F:ATP binding"/>
    <property type="evidence" value="ECO:0007669"/>
    <property type="project" value="UniProtKB-KW"/>
</dbReference>
<dbReference type="InterPro" id="IPR008995">
    <property type="entry name" value="Mo/tungstate-bd_C_term_dom"/>
</dbReference>
<comment type="subcellular location">
    <subcellularLocation>
        <location evidence="1">Cell inner membrane</location>
        <topology evidence="1">Peripheral membrane protein</topology>
    </subcellularLocation>
</comment>
<evidence type="ECO:0000259" key="8">
    <source>
        <dbReference type="PROSITE" id="PS50893"/>
    </source>
</evidence>
<dbReference type="GO" id="GO:0008643">
    <property type="term" value="P:carbohydrate transport"/>
    <property type="evidence" value="ECO:0007669"/>
    <property type="project" value="InterPro"/>
</dbReference>
<feature type="domain" description="ABC transporter" evidence="8">
    <location>
        <begin position="33"/>
        <end position="263"/>
    </location>
</feature>
<feature type="compositionally biased region" description="Polar residues" evidence="7">
    <location>
        <begin position="1"/>
        <end position="11"/>
    </location>
</feature>
<dbReference type="EMBL" id="JACHBU010000005">
    <property type="protein sequence ID" value="MBB6509503.1"/>
    <property type="molecule type" value="Genomic_DNA"/>
</dbReference>
<dbReference type="Proteomes" id="UP000585437">
    <property type="component" value="Unassembled WGS sequence"/>
</dbReference>
<dbReference type="Pfam" id="PF00005">
    <property type="entry name" value="ABC_tran"/>
    <property type="match status" value="1"/>
</dbReference>
<keyword evidence="4" id="KW-0997">Cell inner membrane</keyword>
<dbReference type="InterPro" id="IPR027417">
    <property type="entry name" value="P-loop_NTPase"/>
</dbReference>
<evidence type="ECO:0000256" key="7">
    <source>
        <dbReference type="SAM" id="MobiDB-lite"/>
    </source>
</evidence>
<dbReference type="Gene3D" id="3.40.50.300">
    <property type="entry name" value="P-loop containing nucleotide triphosphate hydrolases"/>
    <property type="match status" value="1"/>
</dbReference>
<keyword evidence="10" id="KW-1185">Reference proteome</keyword>
<keyword evidence="3" id="KW-0813">Transport</keyword>
<comment type="caution">
    <text evidence="9">The sequence shown here is derived from an EMBL/GenBank/DDBJ whole genome shotgun (WGS) entry which is preliminary data.</text>
</comment>
<dbReference type="GO" id="GO:0016887">
    <property type="term" value="F:ATP hydrolysis activity"/>
    <property type="evidence" value="ECO:0007669"/>
    <property type="project" value="InterPro"/>
</dbReference>
<dbReference type="InterPro" id="IPR003439">
    <property type="entry name" value="ABC_transporter-like_ATP-bd"/>
</dbReference>
<dbReference type="Gene3D" id="2.40.50.140">
    <property type="entry name" value="Nucleic acid-binding proteins"/>
    <property type="match status" value="1"/>
</dbReference>
<dbReference type="PROSITE" id="PS00211">
    <property type="entry name" value="ABC_TRANSPORTER_1"/>
    <property type="match status" value="1"/>
</dbReference>
<dbReference type="InterPro" id="IPR017871">
    <property type="entry name" value="ABC_transporter-like_CS"/>
</dbReference>
<dbReference type="Pfam" id="PF17912">
    <property type="entry name" value="OB_MalK"/>
    <property type="match status" value="1"/>
</dbReference>
<dbReference type="PROSITE" id="PS50893">
    <property type="entry name" value="ABC_TRANSPORTER_2"/>
    <property type="match status" value="1"/>
</dbReference>
<dbReference type="SUPFAM" id="SSF50331">
    <property type="entry name" value="MOP-like"/>
    <property type="match status" value="1"/>
</dbReference>
<evidence type="ECO:0000256" key="5">
    <source>
        <dbReference type="ARBA" id="ARBA00022741"/>
    </source>
</evidence>
<reference evidence="9 10" key="1">
    <citation type="submission" date="2020-08" db="EMBL/GenBank/DDBJ databases">
        <title>The Agave Microbiome: Exploring the role of microbial communities in plant adaptations to desert environments.</title>
        <authorList>
            <person name="Partida-Martinez L.P."/>
        </authorList>
    </citation>
    <scope>NUCLEOTIDE SEQUENCE [LARGE SCALE GENOMIC DNA]</scope>
    <source>
        <strain evidence="9 10">AS3.12</strain>
    </source>
</reference>
<keyword evidence="4" id="KW-1003">Cell membrane</keyword>
<keyword evidence="4" id="KW-0472">Membrane</keyword>
<dbReference type="FunFam" id="3.40.50.300:FF:000042">
    <property type="entry name" value="Maltose/maltodextrin ABC transporter, ATP-binding protein"/>
    <property type="match status" value="1"/>
</dbReference>
<evidence type="ECO:0000256" key="3">
    <source>
        <dbReference type="ARBA" id="ARBA00022448"/>
    </source>
</evidence>
<comment type="similarity">
    <text evidence="2">Belongs to the ABC transporter superfamily.</text>
</comment>
<dbReference type="InterPro" id="IPR003593">
    <property type="entry name" value="AAA+_ATPase"/>
</dbReference>
<protein>
    <submittedName>
        <fullName evidence="9">Multiple sugar transport system ATP-binding protein</fullName>
    </submittedName>
</protein>
<evidence type="ECO:0000256" key="4">
    <source>
        <dbReference type="ARBA" id="ARBA00022519"/>
    </source>
</evidence>
<sequence length="390" mass="42506">MTDLSVQTPHTNAFPPGATSLPEPSTVSGEHSVSIRDLSLSFGAVTVLEDLNLDIHDGEFLVLLGSSGCGKSTLLNCIAGLLEPTDGQIFIKGRNVTWEEPKDRGIGMVFQSYALYPQMTVEKNLSFGLRVAGLPKEDIAKRVARASAILQIEPLLQRKPAALSGGQRQRVAIGRALVRDVDVFLFDEPLSNLDAKLRSELRVEIKRLHQQLKNTMIYVTHDQIEALTLADRIAIMKSGVIQQLADPVTIYNRPKNKFVAGFIGSPSMNFLDGELAEEGGRPVFKTNGVSFLLDGYSASEPLTPGRKVVLGVRPEHIKVDADIAGEEIHEAIVDIEEPMGADNLIWLKLAAHTLSVRVGGARRYAVGSKVRLGFDMTMASLFDAATEERI</sequence>
<gene>
    <name evidence="9" type="ORF">F4695_002871</name>
</gene>
<dbReference type="RefSeq" id="WP_082471919.1">
    <property type="nucleotide sequence ID" value="NZ_JACHBU010000005.1"/>
</dbReference>
<dbReference type="InterPro" id="IPR040582">
    <property type="entry name" value="OB_MalK-like"/>
</dbReference>
<keyword evidence="5" id="KW-0547">Nucleotide-binding</keyword>
<dbReference type="InterPro" id="IPR015855">
    <property type="entry name" value="ABC_transpr_MalK-like"/>
</dbReference>
<evidence type="ECO:0000313" key="10">
    <source>
        <dbReference type="Proteomes" id="UP000585437"/>
    </source>
</evidence>
<dbReference type="GO" id="GO:0055052">
    <property type="term" value="C:ATP-binding cassette (ABC) transporter complex, substrate-binding subunit-containing"/>
    <property type="evidence" value="ECO:0007669"/>
    <property type="project" value="TreeGrafter"/>
</dbReference>
<dbReference type="PANTHER" id="PTHR43875:SF14">
    <property type="entry name" value="ABC TRANSPORTER ATP-BINDING PROTEIN"/>
    <property type="match status" value="1"/>
</dbReference>
<feature type="region of interest" description="Disordered" evidence="7">
    <location>
        <begin position="1"/>
        <end position="28"/>
    </location>
</feature>
<proteinExistence type="inferred from homology"/>
<dbReference type="InterPro" id="IPR047641">
    <property type="entry name" value="ABC_transpr_MalK/UgpC-like"/>
</dbReference>
<keyword evidence="9" id="KW-0762">Sugar transport</keyword>
<accession>A0A7X0JKX2</accession>
<dbReference type="GO" id="GO:0140359">
    <property type="term" value="F:ABC-type transporter activity"/>
    <property type="evidence" value="ECO:0007669"/>
    <property type="project" value="InterPro"/>
</dbReference>
<dbReference type="SMART" id="SM00382">
    <property type="entry name" value="AAA"/>
    <property type="match status" value="1"/>
</dbReference>
<evidence type="ECO:0000256" key="1">
    <source>
        <dbReference type="ARBA" id="ARBA00004417"/>
    </source>
</evidence>
<dbReference type="PANTHER" id="PTHR43875">
    <property type="entry name" value="MALTODEXTRIN IMPORT ATP-BINDING PROTEIN MSMX"/>
    <property type="match status" value="1"/>
</dbReference>
<dbReference type="AlphaFoldDB" id="A0A7X0JKX2"/>
<dbReference type="CDD" id="cd03301">
    <property type="entry name" value="ABC_MalK_N"/>
    <property type="match status" value="1"/>
</dbReference>
<dbReference type="SUPFAM" id="SSF52540">
    <property type="entry name" value="P-loop containing nucleoside triphosphate hydrolases"/>
    <property type="match status" value="1"/>
</dbReference>
<keyword evidence="6 9" id="KW-0067">ATP-binding</keyword>
<evidence type="ECO:0000256" key="6">
    <source>
        <dbReference type="ARBA" id="ARBA00022840"/>
    </source>
</evidence>
<evidence type="ECO:0000313" key="9">
    <source>
        <dbReference type="EMBL" id="MBB6509503.1"/>
    </source>
</evidence>
<dbReference type="InterPro" id="IPR012340">
    <property type="entry name" value="NA-bd_OB-fold"/>
</dbReference>
<name>A0A7X0JKX2_9HYPH</name>
<dbReference type="Gene3D" id="2.40.50.100">
    <property type="match status" value="1"/>
</dbReference>
<organism evidence="9 10">
    <name type="scientific">Rhizobium soli</name>
    <dbReference type="NCBI Taxonomy" id="424798"/>
    <lineage>
        <taxon>Bacteria</taxon>
        <taxon>Pseudomonadati</taxon>
        <taxon>Pseudomonadota</taxon>
        <taxon>Alphaproteobacteria</taxon>
        <taxon>Hyphomicrobiales</taxon>
        <taxon>Rhizobiaceae</taxon>
        <taxon>Rhizobium/Agrobacterium group</taxon>
        <taxon>Rhizobium</taxon>
    </lineage>
</organism>